<feature type="compositionally biased region" description="Polar residues" evidence="3">
    <location>
        <begin position="482"/>
        <end position="494"/>
    </location>
</feature>
<dbReference type="GO" id="GO:0035145">
    <property type="term" value="C:exon-exon junction complex"/>
    <property type="evidence" value="ECO:0007669"/>
    <property type="project" value="TreeGrafter"/>
</dbReference>
<dbReference type="EMBL" id="ML122311">
    <property type="protein sequence ID" value="RPD54072.1"/>
    <property type="molecule type" value="Genomic_DNA"/>
</dbReference>
<evidence type="ECO:0000256" key="2">
    <source>
        <dbReference type="ARBA" id="ARBA00022490"/>
    </source>
</evidence>
<dbReference type="SUPFAM" id="SSF48371">
    <property type="entry name" value="ARM repeat"/>
    <property type="match status" value="2"/>
</dbReference>
<feature type="compositionally biased region" description="Basic and acidic residues" evidence="3">
    <location>
        <begin position="421"/>
        <end position="439"/>
    </location>
</feature>
<dbReference type="InterPro" id="IPR039762">
    <property type="entry name" value="Nmd2/UPF2"/>
</dbReference>
<sequence length="1152" mass="129916">MSESAVNGVTQSKVDEEQARRAKRAALKDLNITQAGQEPSKALDSSLKRHTGLIKRMRQSLGIENRDQIIKDIDSLTLEKYVDEIVGAVAEGVLRCKTEKDVWSAVEVISALHRRFAKTFTPAIVSSLTAALAPPSRAALAALTPEQREKEDSARVARQRPVLRVCAELALVGIIRDGPDRSGGEWVMKTVRDLLSNDPSLSSLPLLLVFLKSYSRPYLGIVPPSSSKQISANAEPGTLSENATAEAAQTNGANGAFPTLFNESEELVEKEIRDRFKKMCEGYFDNVAKKLVIEHNRLQEQDRRNHEAYIRSGEIFEDRQQAYEKMTKNYEKLLASCQSLSEQLYLPMPTLKTASQKSESIQIGMSSGSSLLGGESDELTGAGGKWEDEEERRFYEEIPDLKDYVPRSVLGLEGDGDEEKDDGKEKERQEKERVEEEVRKLEEELAEMKIDTDGGVTINGKGEEVVDDADDVPTPTPGTPKESPSTTPQMAPQGPSQLLTALLARLPDATNRTIIDQAAVDFAFLNSKAARKRLVKFMTQIPKNRTDLLPHYSRLIAILNRYMPDIGNDIVAALDDEFRYLQRKKNVVKELSEVRMRNITFLSNLTKFRVVPPHVILHMFKVCLDDFSGTNVENLAMLLEGCGRFLLRSEETREPFSKMIELMRRKQSMQHFDQRQLLLLENAYYQCNPPERAARQVKERTPMELFIRHLIYDVLTKKTIDKVLKLLRKLDWTDPVVLHTLHKVFTKPWKLKFGHISLLAMLTYDLQRYHPAFSIGVVDQVLEDIRRGLETNVYSMNQRRVATIKLLGELYIYRMFSSGIIFDTFWTLVTFGHPEGRPMPGQPSPIDMPDDFFRIRLVCVLLDTVGMCFDRGSQLKKLDNFLTFFQLYVHCKEPLPMDVEFMLSDSFEAVRPKMVLFKNFEEAAVAVDEMFSVALQNAGIPTVDGDAGEDSGEESGGEDDDEEKERGVDEDEEDEQTQLDSPIDERAPSPEAVLLKSSSTHENLGPTEDDDAEFAKELAKLVTDTSGDARKVDKKTALALWDTALPPPVVRKKRNEDVDEDGGGGAESAKDPGVMNFTLFTKRGNKQQTRQIAIPAESALAVQTRTAQMQDKVEQQHLKRLVLNYEQREEAEELKALEERRRQGPIKIRLAG</sequence>
<dbReference type="InterPro" id="IPR016024">
    <property type="entry name" value="ARM-type_fold"/>
</dbReference>
<dbReference type="GO" id="GO:0000184">
    <property type="term" value="P:nuclear-transcribed mRNA catabolic process, nonsense-mediated decay"/>
    <property type="evidence" value="ECO:0007669"/>
    <property type="project" value="InterPro"/>
</dbReference>
<dbReference type="InterPro" id="IPR007193">
    <property type="entry name" value="Upf2/Nmd2_C"/>
</dbReference>
<dbReference type="Pfam" id="PF02854">
    <property type="entry name" value="MIF4G"/>
    <property type="match status" value="2"/>
</dbReference>
<dbReference type="OrthoDB" id="27832at2759"/>
<feature type="compositionally biased region" description="Polar residues" evidence="3">
    <location>
        <begin position="1"/>
        <end position="12"/>
    </location>
</feature>
<feature type="compositionally biased region" description="Low complexity" evidence="3">
    <location>
        <begin position="358"/>
        <end position="374"/>
    </location>
</feature>
<dbReference type="PANTHER" id="PTHR12839:SF7">
    <property type="entry name" value="REGULATOR OF NONSENSE TRANSCRIPTS 2"/>
    <property type="match status" value="1"/>
</dbReference>
<dbReference type="FunFam" id="1.25.40.180:FF:000037">
    <property type="entry name" value="Nonsense-mediated mRNA decay factor (Upf2)"/>
    <property type="match status" value="1"/>
</dbReference>
<feature type="region of interest" description="Disordered" evidence="3">
    <location>
        <begin position="406"/>
        <end position="439"/>
    </location>
</feature>
<evidence type="ECO:0000313" key="6">
    <source>
        <dbReference type="Proteomes" id="UP000313359"/>
    </source>
</evidence>
<evidence type="ECO:0000256" key="3">
    <source>
        <dbReference type="SAM" id="MobiDB-lite"/>
    </source>
</evidence>
<comment type="subcellular location">
    <subcellularLocation>
        <location evidence="1">Cytoplasm</location>
    </subcellularLocation>
</comment>
<dbReference type="AlphaFoldDB" id="A0A5C2RR12"/>
<accession>A0A5C2RR12</accession>
<dbReference type="GO" id="GO:0003723">
    <property type="term" value="F:RNA binding"/>
    <property type="evidence" value="ECO:0007669"/>
    <property type="project" value="InterPro"/>
</dbReference>
<feature type="region of interest" description="Disordered" evidence="3">
    <location>
        <begin position="1"/>
        <end position="20"/>
    </location>
</feature>
<proteinExistence type="predicted"/>
<feature type="region of interest" description="Disordered" evidence="3">
    <location>
        <begin position="358"/>
        <end position="390"/>
    </location>
</feature>
<feature type="region of interest" description="Disordered" evidence="3">
    <location>
        <begin position="940"/>
        <end position="989"/>
    </location>
</feature>
<dbReference type="SMART" id="SM00543">
    <property type="entry name" value="MIF4G"/>
    <property type="match status" value="2"/>
</dbReference>
<gene>
    <name evidence="5" type="ORF">L227DRAFT_580853</name>
</gene>
<protein>
    <submittedName>
        <fullName evidence="5">ARM repeat-containing protein</fullName>
    </submittedName>
</protein>
<keyword evidence="2" id="KW-0963">Cytoplasm</keyword>
<dbReference type="GO" id="GO:0005737">
    <property type="term" value="C:cytoplasm"/>
    <property type="evidence" value="ECO:0007669"/>
    <property type="project" value="UniProtKB-SubCell"/>
</dbReference>
<dbReference type="InterPro" id="IPR003890">
    <property type="entry name" value="MIF4G-like_typ-3"/>
</dbReference>
<dbReference type="PANTHER" id="PTHR12839">
    <property type="entry name" value="NONSENSE-MEDIATED MRNA DECAY PROTEIN 2 UP-FRAMESHIFT SUPPRESSOR 2"/>
    <property type="match status" value="1"/>
</dbReference>
<feature type="compositionally biased region" description="Acidic residues" evidence="3">
    <location>
        <begin position="946"/>
        <end position="977"/>
    </location>
</feature>
<dbReference type="Proteomes" id="UP000313359">
    <property type="component" value="Unassembled WGS sequence"/>
</dbReference>
<reference evidence="5" key="1">
    <citation type="journal article" date="2018" name="Genome Biol. Evol.">
        <title>Genomics and development of Lentinus tigrinus, a white-rot wood-decaying mushroom with dimorphic fruiting bodies.</title>
        <authorList>
            <person name="Wu B."/>
            <person name="Xu Z."/>
            <person name="Knudson A."/>
            <person name="Carlson A."/>
            <person name="Chen N."/>
            <person name="Kovaka S."/>
            <person name="LaButti K."/>
            <person name="Lipzen A."/>
            <person name="Pennachio C."/>
            <person name="Riley R."/>
            <person name="Schakwitz W."/>
            <person name="Umezawa K."/>
            <person name="Ohm R.A."/>
            <person name="Grigoriev I.V."/>
            <person name="Nagy L.G."/>
            <person name="Gibbons J."/>
            <person name="Hibbett D."/>
        </authorList>
    </citation>
    <scope>NUCLEOTIDE SEQUENCE [LARGE SCALE GENOMIC DNA]</scope>
    <source>
        <strain evidence="5">ALCF2SS1-6</strain>
    </source>
</reference>
<evidence type="ECO:0000256" key="1">
    <source>
        <dbReference type="ARBA" id="ARBA00004496"/>
    </source>
</evidence>
<evidence type="ECO:0000259" key="4">
    <source>
        <dbReference type="SMART" id="SM00543"/>
    </source>
</evidence>
<organism evidence="5 6">
    <name type="scientific">Lentinus tigrinus ALCF2SS1-6</name>
    <dbReference type="NCBI Taxonomy" id="1328759"/>
    <lineage>
        <taxon>Eukaryota</taxon>
        <taxon>Fungi</taxon>
        <taxon>Dikarya</taxon>
        <taxon>Basidiomycota</taxon>
        <taxon>Agaricomycotina</taxon>
        <taxon>Agaricomycetes</taxon>
        <taxon>Polyporales</taxon>
        <taxon>Polyporaceae</taxon>
        <taxon>Lentinus</taxon>
    </lineage>
</organism>
<dbReference type="Pfam" id="PF04050">
    <property type="entry name" value="Upf2"/>
    <property type="match status" value="1"/>
</dbReference>
<feature type="region of interest" description="Disordered" evidence="3">
    <location>
        <begin position="1050"/>
        <end position="1073"/>
    </location>
</feature>
<keyword evidence="6" id="KW-1185">Reference proteome</keyword>
<evidence type="ECO:0000313" key="5">
    <source>
        <dbReference type="EMBL" id="RPD54072.1"/>
    </source>
</evidence>
<feature type="domain" description="MIF4G" evidence="4">
    <location>
        <begin position="496"/>
        <end position="690"/>
    </location>
</feature>
<feature type="domain" description="MIF4G" evidence="4">
    <location>
        <begin position="705"/>
        <end position="913"/>
    </location>
</feature>
<dbReference type="Gene3D" id="1.25.40.180">
    <property type="match status" value="3"/>
</dbReference>
<name>A0A5C2RR12_9APHY</name>
<dbReference type="STRING" id="1328759.A0A5C2RR12"/>
<dbReference type="Gene3D" id="4.10.80.160">
    <property type="match status" value="1"/>
</dbReference>
<feature type="region of interest" description="Disordered" evidence="3">
    <location>
        <begin position="453"/>
        <end position="494"/>
    </location>
</feature>